<dbReference type="Pfam" id="PF12697">
    <property type="entry name" value="Abhydrolase_6"/>
    <property type="match status" value="1"/>
</dbReference>
<keyword evidence="3" id="KW-1185">Reference proteome</keyword>
<dbReference type="OrthoDB" id="63519at2"/>
<dbReference type="PANTHER" id="PTHR43798">
    <property type="entry name" value="MONOACYLGLYCEROL LIPASE"/>
    <property type="match status" value="1"/>
</dbReference>
<keyword evidence="2" id="KW-0378">Hydrolase</keyword>
<reference evidence="2 3" key="1">
    <citation type="journal article" date="2009" name="Stand. Genomic Sci.">
        <title>Complete genome sequence of Cryptobacterium curtum type strain (12-3).</title>
        <authorList>
            <person name="Mavrommatis K."/>
            <person name="Pukall R."/>
            <person name="Rohde C."/>
            <person name="Chen F."/>
            <person name="Sims D."/>
            <person name="Brettin T."/>
            <person name="Kuske C."/>
            <person name="Detter J.C."/>
            <person name="Han C."/>
            <person name="Lapidus A."/>
            <person name="Copeland A."/>
            <person name="Glavina Del Rio T."/>
            <person name="Nolan M."/>
            <person name="Lucas S."/>
            <person name="Tice H."/>
            <person name="Cheng J.F."/>
            <person name="Bruce D."/>
            <person name="Goodwin L."/>
            <person name="Pitluck S."/>
            <person name="Ovchinnikova G."/>
            <person name="Pati A."/>
            <person name="Ivanova N."/>
            <person name="Chen A."/>
            <person name="Palaniappan K."/>
            <person name="Chain P."/>
            <person name="D'haeseleer P."/>
            <person name="Goker M."/>
            <person name="Bristow J."/>
            <person name="Eisen J.A."/>
            <person name="Markowitz V."/>
            <person name="Hugenholtz P."/>
            <person name="Rohde M."/>
            <person name="Klenk H.P."/>
            <person name="Kyrpides N.C."/>
        </authorList>
    </citation>
    <scope>NUCLEOTIDE SEQUENCE [LARGE SCALE GENOMIC DNA]</scope>
    <source>
        <strain evidence="3">ATCC 700683 / DSM 15641 / 12-3</strain>
    </source>
</reference>
<dbReference type="STRING" id="469378.Ccur_04350"/>
<evidence type="ECO:0000313" key="2">
    <source>
        <dbReference type="EMBL" id="ACU94158.1"/>
    </source>
</evidence>
<feature type="domain" description="AB hydrolase-1" evidence="1">
    <location>
        <begin position="28"/>
        <end position="261"/>
    </location>
</feature>
<dbReference type="GO" id="GO:0016746">
    <property type="term" value="F:acyltransferase activity"/>
    <property type="evidence" value="ECO:0007669"/>
    <property type="project" value="UniProtKB-KW"/>
</dbReference>
<evidence type="ECO:0000313" key="3">
    <source>
        <dbReference type="Proteomes" id="UP000000954"/>
    </source>
</evidence>
<dbReference type="GO" id="GO:0046464">
    <property type="term" value="P:acylglycerol catabolic process"/>
    <property type="evidence" value="ECO:0007669"/>
    <property type="project" value="TreeGrafter"/>
</dbReference>
<dbReference type="EMBL" id="CP001682">
    <property type="protein sequence ID" value="ACU94158.1"/>
    <property type="molecule type" value="Genomic_DNA"/>
</dbReference>
<dbReference type="PANTHER" id="PTHR43798:SF33">
    <property type="entry name" value="HYDROLASE, PUTATIVE (AFU_ORTHOLOGUE AFUA_2G14860)-RELATED"/>
    <property type="match status" value="1"/>
</dbReference>
<dbReference type="SUPFAM" id="SSF53474">
    <property type="entry name" value="alpha/beta-Hydrolases"/>
    <property type="match status" value="1"/>
</dbReference>
<proteinExistence type="predicted"/>
<sequence>MTECQFATEGGVIHYWVSASPSPKQGWMVFLPGLSADHTLFNLQFGHFAQKWNLIVWDAPAHGLSRPWNHPLSIDSMAEALGAILEKNRAANPIIAGQSLGGYVAQAFIDLYPGCTRAFIAIDTSPMQLRYYKKWQLGILRHMEGLCRLWGTDHFLRNQMAHVCSTTPYGRRNMLQQLERYSKHELCALLGDGYRALADAVAQDRAYTIACPLMIICGTQDKAGFVTAYDKAWSINTGVPIIWVEGAGHNSNVDDATFVNAAIDQFIDSSI</sequence>
<dbReference type="InterPro" id="IPR050266">
    <property type="entry name" value="AB_hydrolase_sf"/>
</dbReference>
<gene>
    <name evidence="2" type="ordered locus">Ccur_04350</name>
</gene>
<dbReference type="HOGENOM" id="CLU_020336_50_1_11"/>
<organism evidence="2 3">
    <name type="scientific">Cryptobacterium curtum (strain ATCC 700683 / DSM 15641 / CCUG 43107 / 12-3)</name>
    <dbReference type="NCBI Taxonomy" id="469378"/>
    <lineage>
        <taxon>Bacteria</taxon>
        <taxon>Bacillati</taxon>
        <taxon>Actinomycetota</taxon>
        <taxon>Coriobacteriia</taxon>
        <taxon>Eggerthellales</taxon>
        <taxon>Eggerthellaceae</taxon>
        <taxon>Cryptobacterium</taxon>
    </lineage>
</organism>
<dbReference type="KEGG" id="ccu:Ccur_04350"/>
<dbReference type="AlphaFoldDB" id="C7MML8"/>
<protein>
    <submittedName>
        <fullName evidence="2">Predicted hydrolase or acyltransferase of alpha/beta superfamily</fullName>
    </submittedName>
</protein>
<keyword evidence="2" id="KW-0808">Transferase</keyword>
<dbReference type="Proteomes" id="UP000000954">
    <property type="component" value="Chromosome"/>
</dbReference>
<dbReference type="GO" id="GO:0016020">
    <property type="term" value="C:membrane"/>
    <property type="evidence" value="ECO:0007669"/>
    <property type="project" value="TreeGrafter"/>
</dbReference>
<dbReference type="GO" id="GO:0047372">
    <property type="term" value="F:monoacylglycerol lipase activity"/>
    <property type="evidence" value="ECO:0007669"/>
    <property type="project" value="TreeGrafter"/>
</dbReference>
<name>C7MML8_CRYCD</name>
<accession>C7MML8</accession>
<dbReference type="InterPro" id="IPR000073">
    <property type="entry name" value="AB_hydrolase_1"/>
</dbReference>
<dbReference type="InterPro" id="IPR029058">
    <property type="entry name" value="AB_hydrolase_fold"/>
</dbReference>
<keyword evidence="2" id="KW-0012">Acyltransferase</keyword>
<dbReference type="Gene3D" id="3.40.50.1820">
    <property type="entry name" value="alpha/beta hydrolase"/>
    <property type="match status" value="1"/>
</dbReference>
<dbReference type="eggNOG" id="COG2267">
    <property type="taxonomic scope" value="Bacteria"/>
</dbReference>
<evidence type="ECO:0000259" key="1">
    <source>
        <dbReference type="Pfam" id="PF12697"/>
    </source>
</evidence>